<dbReference type="RefSeq" id="WP_187582972.1">
    <property type="nucleotide sequence ID" value="NZ_JACLHY010000005.1"/>
</dbReference>
<dbReference type="SUPFAM" id="SSF52343">
    <property type="entry name" value="Ferredoxin reductase-like, C-terminal NADP-linked domain"/>
    <property type="match status" value="1"/>
</dbReference>
<dbReference type="Pfam" id="PF08022">
    <property type="entry name" value="FAD_binding_8"/>
    <property type="match status" value="1"/>
</dbReference>
<feature type="domain" description="FAD-binding FR-type" evidence="1">
    <location>
        <begin position="1"/>
        <end position="97"/>
    </location>
</feature>
<evidence type="ECO:0000313" key="2">
    <source>
        <dbReference type="EMBL" id="MBC8767812.1"/>
    </source>
</evidence>
<dbReference type="SUPFAM" id="SSF63380">
    <property type="entry name" value="Riboflavin synthase domain-like"/>
    <property type="match status" value="1"/>
</dbReference>
<dbReference type="Gene3D" id="3.40.50.80">
    <property type="entry name" value="Nucleotide-binding domain of ferredoxin-NADP reductase (FNR) module"/>
    <property type="match status" value="1"/>
</dbReference>
<keyword evidence="3" id="KW-1185">Reference proteome</keyword>
<dbReference type="Gene3D" id="2.40.30.10">
    <property type="entry name" value="Translation factors"/>
    <property type="match status" value="1"/>
</dbReference>
<evidence type="ECO:0000313" key="3">
    <source>
        <dbReference type="Proteomes" id="UP000618952"/>
    </source>
</evidence>
<dbReference type="PRINTS" id="PR00410">
    <property type="entry name" value="PHEHYDRXLASE"/>
</dbReference>
<dbReference type="InterPro" id="IPR039261">
    <property type="entry name" value="FNR_nucleotide-bd"/>
</dbReference>
<dbReference type="Proteomes" id="UP000618952">
    <property type="component" value="Unassembled WGS sequence"/>
</dbReference>
<protein>
    <recommendedName>
        <fullName evidence="1">FAD-binding FR-type domain-containing protein</fullName>
    </recommendedName>
</protein>
<dbReference type="InterPro" id="IPR013112">
    <property type="entry name" value="FAD-bd_8"/>
</dbReference>
<name>A0ABR7QKU6_9FLAO</name>
<dbReference type="PROSITE" id="PS51384">
    <property type="entry name" value="FAD_FR"/>
    <property type="match status" value="1"/>
</dbReference>
<dbReference type="InterPro" id="IPR050415">
    <property type="entry name" value="MRET"/>
</dbReference>
<organism evidence="2 3">
    <name type="scientific">Arenibacter arenosicollis</name>
    <dbReference type="NCBI Taxonomy" id="2762274"/>
    <lineage>
        <taxon>Bacteria</taxon>
        <taxon>Pseudomonadati</taxon>
        <taxon>Bacteroidota</taxon>
        <taxon>Flavobacteriia</taxon>
        <taxon>Flavobacteriales</taxon>
        <taxon>Flavobacteriaceae</taxon>
        <taxon>Arenibacter</taxon>
    </lineage>
</organism>
<sequence>MKILEKNYLNHNVIQFLIQKPYGYSHRAGQAIELSIDKPGFELAIAPFTITNLNNDPYLELIVKINVEKGSLTHGLSTMAIGETLQITEAWNSYQYKGRGIFIAAGTGITPFLPILKELKAEGEDIPKEHTLLYANKTSADILFNAHLKKVFGNNCIYILSRSKSRNSIFGRINIDILKRYVHDFNQFFYICGPRHFETDITKQLVSMGVQRARIQTGYKF</sequence>
<dbReference type="Pfam" id="PF00175">
    <property type="entry name" value="NAD_binding_1"/>
    <property type="match status" value="1"/>
</dbReference>
<comment type="caution">
    <text evidence="2">The sequence shown here is derived from an EMBL/GenBank/DDBJ whole genome shotgun (WGS) entry which is preliminary data.</text>
</comment>
<reference evidence="2 3" key="1">
    <citation type="submission" date="2020-08" db="EMBL/GenBank/DDBJ databases">
        <title>Arenibacter gaetbuli sp. nov., isolated from a sand dune.</title>
        <authorList>
            <person name="Park S."/>
            <person name="Yoon J.-H."/>
        </authorList>
    </citation>
    <scope>NUCLEOTIDE SEQUENCE [LARGE SCALE GENOMIC DNA]</scope>
    <source>
        <strain evidence="2 3">BSSL-BM3</strain>
    </source>
</reference>
<dbReference type="InterPro" id="IPR017927">
    <property type="entry name" value="FAD-bd_FR_type"/>
</dbReference>
<dbReference type="InterPro" id="IPR017938">
    <property type="entry name" value="Riboflavin_synthase-like_b-brl"/>
</dbReference>
<proteinExistence type="predicted"/>
<accession>A0ABR7QKU6</accession>
<dbReference type="EMBL" id="JACLHY010000005">
    <property type="protein sequence ID" value="MBC8767812.1"/>
    <property type="molecule type" value="Genomic_DNA"/>
</dbReference>
<dbReference type="PANTHER" id="PTHR47354:SF5">
    <property type="entry name" value="PROTEIN RFBI"/>
    <property type="match status" value="1"/>
</dbReference>
<dbReference type="PANTHER" id="PTHR47354">
    <property type="entry name" value="NADH OXIDOREDUCTASE HCR"/>
    <property type="match status" value="1"/>
</dbReference>
<gene>
    <name evidence="2" type="ORF">H4O18_07405</name>
</gene>
<evidence type="ECO:0000259" key="1">
    <source>
        <dbReference type="PROSITE" id="PS51384"/>
    </source>
</evidence>
<dbReference type="InterPro" id="IPR001433">
    <property type="entry name" value="OxRdtase_FAD/NAD-bd"/>
</dbReference>